<comment type="caution">
    <text evidence="8">The sequence shown here is derived from an EMBL/GenBank/DDBJ whole genome shotgun (WGS) entry which is preliminary data.</text>
</comment>
<comment type="similarity">
    <text evidence="2 7">Belongs to the XK family.</text>
</comment>
<dbReference type="Proteomes" id="UP001458880">
    <property type="component" value="Unassembled WGS sequence"/>
</dbReference>
<feature type="transmembrane region" description="Helical" evidence="7">
    <location>
        <begin position="258"/>
        <end position="278"/>
    </location>
</feature>
<feature type="transmembrane region" description="Helical" evidence="7">
    <location>
        <begin position="351"/>
        <end position="373"/>
    </location>
</feature>
<dbReference type="PANTHER" id="PTHR16024">
    <property type="entry name" value="XK-RELATED PROTEIN"/>
    <property type="match status" value="1"/>
</dbReference>
<feature type="transmembrane region" description="Helical" evidence="7">
    <location>
        <begin position="190"/>
        <end position="210"/>
    </location>
</feature>
<evidence type="ECO:0000256" key="3">
    <source>
        <dbReference type="ARBA" id="ARBA00022475"/>
    </source>
</evidence>
<dbReference type="PANTHER" id="PTHR16024:SF6">
    <property type="entry name" value="XK-RELATED PROTEIN"/>
    <property type="match status" value="1"/>
</dbReference>
<evidence type="ECO:0000313" key="8">
    <source>
        <dbReference type="EMBL" id="KAK9702110.1"/>
    </source>
</evidence>
<dbReference type="InterPro" id="IPR023298">
    <property type="entry name" value="ATPase_P-typ_TM_dom_sf"/>
</dbReference>
<dbReference type="SUPFAM" id="SSF81665">
    <property type="entry name" value="Calcium ATPase, transmembrane domain M"/>
    <property type="match status" value="1"/>
</dbReference>
<keyword evidence="6 7" id="KW-0472">Membrane</keyword>
<keyword evidence="3" id="KW-1003">Cell membrane</keyword>
<dbReference type="Pfam" id="PF09815">
    <property type="entry name" value="XK-related"/>
    <property type="match status" value="1"/>
</dbReference>
<dbReference type="GO" id="GO:1902742">
    <property type="term" value="P:apoptotic process involved in development"/>
    <property type="evidence" value="ECO:0007669"/>
    <property type="project" value="TreeGrafter"/>
</dbReference>
<organism evidence="8 9">
    <name type="scientific">Popillia japonica</name>
    <name type="common">Japanese beetle</name>
    <dbReference type="NCBI Taxonomy" id="7064"/>
    <lineage>
        <taxon>Eukaryota</taxon>
        <taxon>Metazoa</taxon>
        <taxon>Ecdysozoa</taxon>
        <taxon>Arthropoda</taxon>
        <taxon>Hexapoda</taxon>
        <taxon>Insecta</taxon>
        <taxon>Pterygota</taxon>
        <taxon>Neoptera</taxon>
        <taxon>Endopterygota</taxon>
        <taxon>Coleoptera</taxon>
        <taxon>Polyphaga</taxon>
        <taxon>Scarabaeiformia</taxon>
        <taxon>Scarabaeidae</taxon>
        <taxon>Rutelinae</taxon>
        <taxon>Popillia</taxon>
    </lineage>
</organism>
<accession>A0AAW1JFK6</accession>
<evidence type="ECO:0000256" key="7">
    <source>
        <dbReference type="RuleBase" id="RU910716"/>
    </source>
</evidence>
<feature type="transmembrane region" description="Helical" evidence="7">
    <location>
        <begin position="290"/>
        <end position="310"/>
    </location>
</feature>
<evidence type="ECO:0000256" key="4">
    <source>
        <dbReference type="ARBA" id="ARBA00022692"/>
    </source>
</evidence>
<comment type="subcellular location">
    <subcellularLocation>
        <location evidence="1">Cell membrane</location>
        <topology evidence="1">Multi-pass membrane protein</topology>
    </subcellularLocation>
    <subcellularLocation>
        <location evidence="7">Membrane</location>
        <topology evidence="7">Multi-pass membrane protein</topology>
    </subcellularLocation>
</comment>
<feature type="transmembrane region" description="Helical" evidence="7">
    <location>
        <begin position="316"/>
        <end position="339"/>
    </location>
</feature>
<dbReference type="InterPro" id="IPR018629">
    <property type="entry name" value="XK-rel"/>
</dbReference>
<dbReference type="AlphaFoldDB" id="A0AAW1JFK6"/>
<evidence type="ECO:0000256" key="5">
    <source>
        <dbReference type="ARBA" id="ARBA00022989"/>
    </source>
</evidence>
<gene>
    <name evidence="8" type="ORF">QE152_g30174</name>
</gene>
<evidence type="ECO:0000256" key="1">
    <source>
        <dbReference type="ARBA" id="ARBA00004651"/>
    </source>
</evidence>
<feature type="transmembrane region" description="Helical" evidence="7">
    <location>
        <begin position="26"/>
        <end position="51"/>
    </location>
</feature>
<protein>
    <recommendedName>
        <fullName evidence="7">XK-related protein</fullName>
    </recommendedName>
</protein>
<keyword evidence="4 7" id="KW-0812">Transmembrane</keyword>
<evidence type="ECO:0000313" key="9">
    <source>
        <dbReference type="Proteomes" id="UP001458880"/>
    </source>
</evidence>
<dbReference type="GO" id="GO:0070782">
    <property type="term" value="P:phosphatidylserine exposure on apoptotic cell surface"/>
    <property type="evidence" value="ECO:0007669"/>
    <property type="project" value="TreeGrafter"/>
</dbReference>
<dbReference type="InterPro" id="IPR050895">
    <property type="entry name" value="XK-related_scramblase"/>
</dbReference>
<evidence type="ECO:0000256" key="6">
    <source>
        <dbReference type="ARBA" id="ARBA00023136"/>
    </source>
</evidence>
<evidence type="ECO:0000256" key="2">
    <source>
        <dbReference type="ARBA" id="ARBA00008789"/>
    </source>
</evidence>
<feature type="transmembrane region" description="Helical" evidence="7">
    <location>
        <begin position="57"/>
        <end position="78"/>
    </location>
</feature>
<dbReference type="GO" id="GO:0005886">
    <property type="term" value="C:plasma membrane"/>
    <property type="evidence" value="ECO:0007669"/>
    <property type="project" value="UniProtKB-SubCell"/>
</dbReference>
<sequence>MCNNDVQHQDTVDYIPSKDRATNWDIAGFVISIVSHLVDVGFDLSLAYQYYLGEHPIYFYLTLAFILIPALVNTAFSIRLYYLSQDEKKTLTKKFTKRKLCYIVVLIFQLAPVLRYFDALRYAIKSKRAAKLGDIHNQRKYYLLMIREDSDIALLRVLECFLEAAPQQILQMAIIFSTHGRGVLDESNPYIYFQLLSIGSSFASMAWSMASYHRLIRVSLINKNNISWGGTAMQFMWHFLVTVSRILCISVVLSVLPLYTIIALTFHWIIMVLWLHLSNKTTNFCDNNKFYEFFFYVVFATVYIFTHISLSEGKTLLRYIFFYTILFAENLVATVSWILKADETLKTTVFYTPIVYGNFVTFFLGIMFMILYYKVCHPSTGCISKTAEDS</sequence>
<feature type="transmembrane region" description="Helical" evidence="7">
    <location>
        <begin position="99"/>
        <end position="117"/>
    </location>
</feature>
<name>A0AAW1JFK6_POPJA</name>
<keyword evidence="5 7" id="KW-1133">Transmembrane helix</keyword>
<dbReference type="GO" id="GO:0043652">
    <property type="term" value="P:engulfment of apoptotic cell"/>
    <property type="evidence" value="ECO:0007669"/>
    <property type="project" value="TreeGrafter"/>
</dbReference>
<reference evidence="8 9" key="1">
    <citation type="journal article" date="2024" name="BMC Genomics">
        <title>De novo assembly and annotation of Popillia japonica's genome with initial clues to its potential as an invasive pest.</title>
        <authorList>
            <person name="Cucini C."/>
            <person name="Boschi S."/>
            <person name="Funari R."/>
            <person name="Cardaioli E."/>
            <person name="Iannotti N."/>
            <person name="Marturano G."/>
            <person name="Paoli F."/>
            <person name="Bruttini M."/>
            <person name="Carapelli A."/>
            <person name="Frati F."/>
            <person name="Nardi F."/>
        </authorList>
    </citation>
    <scope>NUCLEOTIDE SEQUENCE [LARGE SCALE GENOMIC DNA]</scope>
    <source>
        <strain evidence="8">DMR45628</strain>
    </source>
</reference>
<keyword evidence="9" id="KW-1185">Reference proteome</keyword>
<dbReference type="EMBL" id="JASPKY010000400">
    <property type="protein sequence ID" value="KAK9702110.1"/>
    <property type="molecule type" value="Genomic_DNA"/>
</dbReference>
<proteinExistence type="inferred from homology"/>